<dbReference type="PANTHER" id="PTHR43537">
    <property type="entry name" value="TRANSCRIPTIONAL REGULATOR, GNTR FAMILY"/>
    <property type="match status" value="1"/>
</dbReference>
<dbReference type="PRINTS" id="PR00035">
    <property type="entry name" value="HTHGNTR"/>
</dbReference>
<proteinExistence type="predicted"/>
<organism evidence="6 7">
    <name type="scientific">Candidatus Rothia avicola</name>
    <dbReference type="NCBI Taxonomy" id="2840478"/>
    <lineage>
        <taxon>Bacteria</taxon>
        <taxon>Bacillati</taxon>
        <taxon>Actinomycetota</taxon>
        <taxon>Actinomycetes</taxon>
        <taxon>Micrococcales</taxon>
        <taxon>Micrococcaceae</taxon>
        <taxon>Rothia</taxon>
    </lineage>
</organism>
<dbReference type="InterPro" id="IPR008920">
    <property type="entry name" value="TF_FadR/GntR_C"/>
</dbReference>
<dbReference type="SUPFAM" id="SSF48008">
    <property type="entry name" value="GntR ligand-binding domain-like"/>
    <property type="match status" value="1"/>
</dbReference>
<name>A0A9D1ZS28_9MICC</name>
<dbReference type="InterPro" id="IPR036390">
    <property type="entry name" value="WH_DNA-bd_sf"/>
</dbReference>
<dbReference type="Gene3D" id="1.10.10.10">
    <property type="entry name" value="Winged helix-like DNA-binding domain superfamily/Winged helix DNA-binding domain"/>
    <property type="match status" value="1"/>
</dbReference>
<dbReference type="InterPro" id="IPR000524">
    <property type="entry name" value="Tscrpt_reg_HTH_GntR"/>
</dbReference>
<feature type="region of interest" description="Disordered" evidence="4">
    <location>
        <begin position="1"/>
        <end position="37"/>
    </location>
</feature>
<reference evidence="6" key="1">
    <citation type="journal article" date="2021" name="PeerJ">
        <title>Extensive microbial diversity within the chicken gut microbiome revealed by metagenomics and culture.</title>
        <authorList>
            <person name="Gilroy R."/>
            <person name="Ravi A."/>
            <person name="Getino M."/>
            <person name="Pursley I."/>
            <person name="Horton D.L."/>
            <person name="Alikhan N.F."/>
            <person name="Baker D."/>
            <person name="Gharbi K."/>
            <person name="Hall N."/>
            <person name="Watson M."/>
            <person name="Adriaenssens E.M."/>
            <person name="Foster-Nyarko E."/>
            <person name="Jarju S."/>
            <person name="Secka A."/>
            <person name="Antonio M."/>
            <person name="Oren A."/>
            <person name="Chaudhuri R.R."/>
            <person name="La Ragione R."/>
            <person name="Hildebrand F."/>
            <person name="Pallen M.J."/>
        </authorList>
    </citation>
    <scope>NUCLEOTIDE SEQUENCE</scope>
    <source>
        <strain evidence="6">ChiHjej12B11-9195</strain>
    </source>
</reference>
<dbReference type="AlphaFoldDB" id="A0A9D1ZS28"/>
<dbReference type="SUPFAM" id="SSF46785">
    <property type="entry name" value="Winged helix' DNA-binding domain"/>
    <property type="match status" value="1"/>
</dbReference>
<feature type="domain" description="HTH gntR-type" evidence="5">
    <location>
        <begin position="38"/>
        <end position="110"/>
    </location>
</feature>
<evidence type="ECO:0000259" key="5">
    <source>
        <dbReference type="PROSITE" id="PS50949"/>
    </source>
</evidence>
<dbReference type="GO" id="GO:0003700">
    <property type="term" value="F:DNA-binding transcription factor activity"/>
    <property type="evidence" value="ECO:0007669"/>
    <property type="project" value="InterPro"/>
</dbReference>
<keyword evidence="1" id="KW-0805">Transcription regulation</keyword>
<reference evidence="6" key="2">
    <citation type="submission" date="2021-04" db="EMBL/GenBank/DDBJ databases">
        <authorList>
            <person name="Gilroy R."/>
        </authorList>
    </citation>
    <scope>NUCLEOTIDE SEQUENCE</scope>
    <source>
        <strain evidence="6">ChiHjej12B11-9195</strain>
    </source>
</reference>
<gene>
    <name evidence="6" type="ORF">H9821_05550</name>
</gene>
<dbReference type="Pfam" id="PF07729">
    <property type="entry name" value="FCD"/>
    <property type="match status" value="1"/>
</dbReference>
<keyword evidence="2" id="KW-0238">DNA-binding</keyword>
<dbReference type="PANTHER" id="PTHR43537:SF5">
    <property type="entry name" value="UXU OPERON TRANSCRIPTIONAL REGULATOR"/>
    <property type="match status" value="1"/>
</dbReference>
<protein>
    <submittedName>
        <fullName evidence="6">FCD domain-containing protein</fullName>
    </submittedName>
</protein>
<dbReference type="InterPro" id="IPR011711">
    <property type="entry name" value="GntR_C"/>
</dbReference>
<dbReference type="SMART" id="SM00895">
    <property type="entry name" value="FCD"/>
    <property type="match status" value="1"/>
</dbReference>
<evidence type="ECO:0000313" key="6">
    <source>
        <dbReference type="EMBL" id="HIY95112.1"/>
    </source>
</evidence>
<sequence length="285" mass="31505">MPGSRSLPPLSQLRCEPASPIPSLVTSQSERQRVKEKEPTYTALLESIEHRLRHGQLRVGDRLPGERSLAEEYGISRASVREALRVLSAVGLIRSGVGSGPKAGAVVVSEPSDALGWALRMHIATRTLPVADIVSTRVLLEGEAAARAADVAHQPEHVASLATARSYLEEMDHADISDDRFHFCDTRFHYEISSLGGNIVMDTVIDSLHLATVGYVQEAVPYLNDWEATKRELQDQHRAIYAAVIAGDAERAQRTVAEHIRWFYALSEIGAAHYEYHQKVRDTQV</sequence>
<dbReference type="PROSITE" id="PS50949">
    <property type="entry name" value="HTH_GNTR"/>
    <property type="match status" value="1"/>
</dbReference>
<dbReference type="Pfam" id="PF00392">
    <property type="entry name" value="GntR"/>
    <property type="match status" value="1"/>
</dbReference>
<dbReference type="Proteomes" id="UP000824134">
    <property type="component" value="Unassembled WGS sequence"/>
</dbReference>
<evidence type="ECO:0000313" key="7">
    <source>
        <dbReference type="Proteomes" id="UP000824134"/>
    </source>
</evidence>
<dbReference type="InterPro" id="IPR036388">
    <property type="entry name" value="WH-like_DNA-bd_sf"/>
</dbReference>
<evidence type="ECO:0000256" key="1">
    <source>
        <dbReference type="ARBA" id="ARBA00023015"/>
    </source>
</evidence>
<keyword evidence="3" id="KW-0804">Transcription</keyword>
<dbReference type="SMART" id="SM00345">
    <property type="entry name" value="HTH_GNTR"/>
    <property type="match status" value="1"/>
</dbReference>
<dbReference type="Gene3D" id="1.20.120.530">
    <property type="entry name" value="GntR ligand-binding domain-like"/>
    <property type="match status" value="1"/>
</dbReference>
<dbReference type="CDD" id="cd07377">
    <property type="entry name" value="WHTH_GntR"/>
    <property type="match status" value="1"/>
</dbReference>
<evidence type="ECO:0000256" key="3">
    <source>
        <dbReference type="ARBA" id="ARBA00023163"/>
    </source>
</evidence>
<evidence type="ECO:0000256" key="2">
    <source>
        <dbReference type="ARBA" id="ARBA00023125"/>
    </source>
</evidence>
<dbReference type="EMBL" id="DXCN01000040">
    <property type="protein sequence ID" value="HIY95112.1"/>
    <property type="molecule type" value="Genomic_DNA"/>
</dbReference>
<evidence type="ECO:0000256" key="4">
    <source>
        <dbReference type="SAM" id="MobiDB-lite"/>
    </source>
</evidence>
<accession>A0A9D1ZS28</accession>
<dbReference type="GO" id="GO:0003677">
    <property type="term" value="F:DNA binding"/>
    <property type="evidence" value="ECO:0007669"/>
    <property type="project" value="UniProtKB-KW"/>
</dbReference>
<comment type="caution">
    <text evidence="6">The sequence shown here is derived from an EMBL/GenBank/DDBJ whole genome shotgun (WGS) entry which is preliminary data.</text>
</comment>